<keyword evidence="1" id="KW-0175">Coiled coil</keyword>
<dbReference type="Proteomes" id="UP000054937">
    <property type="component" value="Unassembled WGS sequence"/>
</dbReference>
<comment type="caution">
    <text evidence="2">The sequence shown here is derived from an EMBL/GenBank/DDBJ whole genome shotgun (WGS) entry which is preliminary data.</text>
</comment>
<evidence type="ECO:0000256" key="1">
    <source>
        <dbReference type="SAM" id="Coils"/>
    </source>
</evidence>
<dbReference type="AlphaFoldDB" id="A0A0V0R7A5"/>
<protein>
    <submittedName>
        <fullName evidence="2">Uncharacterized protein</fullName>
    </submittedName>
</protein>
<sequence length="398" mass="47125">MSFKHTNQGYKMIDAECCVVGKNESLQLNNLSEQLYENNLGNLLKYFPSSTELSKQETEQIQNIYNSLLNFIQSPLKIAQIQSVQQEYQKKLYNELSKNIQIDPNLFEKLYINQLEYQKQGVYIEKQQNIEPQILIKHLGYLHVKGLHENRELNDFIHQYKMERAENELIFTLKQEQLLEELKDQEDQDTEKIQKQKEKLSSLKAKKEKQKRDAQQELIDSFKEKRDSAVRIKLKEFFAKFGHEYGKNDHELFEVPDIKGKLNDIKQKTFQAVNSNDNYLLIEDYQIYTNIPLVLVEKQQKQKNEPSGSILNKILKQQQQPQQQNILYTEQSNKQNIDQALDEEVKKNNLYYSHFIRTCMPVHSKDAPSVRKSRQRTIIDFDSILYGNPPLNIKRFDL</sequence>
<dbReference type="EMBL" id="LDAU01000040">
    <property type="protein sequence ID" value="KRX10101.1"/>
    <property type="molecule type" value="Genomic_DNA"/>
</dbReference>
<dbReference type="InParanoid" id="A0A0V0R7A5"/>
<keyword evidence="3" id="KW-1185">Reference proteome</keyword>
<evidence type="ECO:0000313" key="2">
    <source>
        <dbReference type="EMBL" id="KRX10101.1"/>
    </source>
</evidence>
<gene>
    <name evidence="2" type="ORF">PPERSA_08504</name>
</gene>
<name>A0A0V0R7A5_PSEPJ</name>
<evidence type="ECO:0000313" key="3">
    <source>
        <dbReference type="Proteomes" id="UP000054937"/>
    </source>
</evidence>
<proteinExistence type="predicted"/>
<organism evidence="2 3">
    <name type="scientific">Pseudocohnilembus persalinus</name>
    <name type="common">Ciliate</name>
    <dbReference type="NCBI Taxonomy" id="266149"/>
    <lineage>
        <taxon>Eukaryota</taxon>
        <taxon>Sar</taxon>
        <taxon>Alveolata</taxon>
        <taxon>Ciliophora</taxon>
        <taxon>Intramacronucleata</taxon>
        <taxon>Oligohymenophorea</taxon>
        <taxon>Scuticociliatia</taxon>
        <taxon>Philasterida</taxon>
        <taxon>Pseudocohnilembidae</taxon>
        <taxon>Pseudocohnilembus</taxon>
    </lineage>
</organism>
<dbReference type="OMA" id="KMERAEN"/>
<reference evidence="2 3" key="1">
    <citation type="journal article" date="2015" name="Sci. Rep.">
        <title>Genome of the facultative scuticociliatosis pathogen Pseudocohnilembus persalinus provides insight into its virulence through horizontal gene transfer.</title>
        <authorList>
            <person name="Xiong J."/>
            <person name="Wang G."/>
            <person name="Cheng J."/>
            <person name="Tian M."/>
            <person name="Pan X."/>
            <person name="Warren A."/>
            <person name="Jiang C."/>
            <person name="Yuan D."/>
            <person name="Miao W."/>
        </authorList>
    </citation>
    <scope>NUCLEOTIDE SEQUENCE [LARGE SCALE GENOMIC DNA]</scope>
    <source>
        <strain evidence="2">36N120E</strain>
    </source>
</reference>
<accession>A0A0V0R7A5</accession>
<feature type="coiled-coil region" evidence="1">
    <location>
        <begin position="162"/>
        <end position="225"/>
    </location>
</feature>